<name>A0A835XWM6_9CHLO</name>
<feature type="transmembrane region" description="Helical" evidence="8">
    <location>
        <begin position="28"/>
        <end position="46"/>
    </location>
</feature>
<proteinExistence type="inferred from homology"/>
<sequence>MAEGTHLCVRVQSDDDIQSSQDRYRFSFKRLLAFMGPGILMSIAYVDPGNLESDLQVGAQAGYVLLWLLLLSTIMGLVVQMQAAKLGVATGKHLAQHCREQYPRTPRLFLWVMAELAIIGSDIQEVIGSSIALALLSGGRLPLWAGVLLTAVGSFSLLFIERLGIRVLEGFFGGMVGLMVVTFGVMYARAGVPTGEVIRGFTIPQLPRRDLPVAVALMGSLIMPHNIFLHSALVQTRQLGSDRPAAKREALLYFGIESALSLVVAVIINLFITAVFAAGFYGAELPDIGLQNAGRYLGETYGTPVVYIWALGLLAAGQSSTMTGTYTGQFVMTGFLDLKVTPWARVAITRAVAIVPTLAVALLCAPVPGGEGVSNQLDQLNQALNLLQSIQLPFALVPVLTFTSSPTIMGPLANNWATAAVCWAISGLVVAINGLAVYEVAYEYVIADPWVSGAVLFALVVLYLTLIGYMVVGPQSQLAEWITGRREAKGIPVDPSGTLQRGALRVGRPSDAESAAPLLGPRGTAGAVPDGLDSDSADALGLGSEEGGRICRCCPSCRCWRAAVEAVEEEDAEEAKRRAGKLAAAAGRVFVVGAGNGAGAGRCQCTPSLGNGGGAFGGVREGETEGVVVDVITSAKLAPAPQTGSDDKSLLRHCSGCAGGPEEKAQAAAEEADGSAQLCESCRCRTAKDPAASVAAAGSERRSRRGRRNRASAAQAGASGSEGGLDEPLLGGSESESDGVEEEKRRQE</sequence>
<dbReference type="OrthoDB" id="409173at2759"/>
<dbReference type="EMBL" id="JAEHOE010000055">
    <property type="protein sequence ID" value="KAG2491205.1"/>
    <property type="molecule type" value="Genomic_DNA"/>
</dbReference>
<comment type="similarity">
    <text evidence="2">Belongs to the NRAMP (TC 2.A.55) family.</text>
</comment>
<keyword evidence="6 8" id="KW-0472">Membrane</keyword>
<feature type="transmembrane region" description="Helical" evidence="8">
    <location>
        <begin position="66"/>
        <end position="88"/>
    </location>
</feature>
<dbReference type="GO" id="GO:0015086">
    <property type="term" value="F:cadmium ion transmembrane transporter activity"/>
    <property type="evidence" value="ECO:0007669"/>
    <property type="project" value="TreeGrafter"/>
</dbReference>
<dbReference type="Proteomes" id="UP000612055">
    <property type="component" value="Unassembled WGS sequence"/>
</dbReference>
<evidence type="ECO:0000313" key="9">
    <source>
        <dbReference type="EMBL" id="KAG2491205.1"/>
    </source>
</evidence>
<evidence type="ECO:0000256" key="8">
    <source>
        <dbReference type="SAM" id="Phobius"/>
    </source>
</evidence>
<dbReference type="PANTHER" id="PTHR11706">
    <property type="entry name" value="SOLUTE CARRIER PROTEIN FAMILY 11 MEMBER"/>
    <property type="match status" value="1"/>
</dbReference>
<keyword evidence="4 8" id="KW-0812">Transmembrane</keyword>
<dbReference type="PANTHER" id="PTHR11706:SF33">
    <property type="entry name" value="NATURAL RESISTANCE-ASSOCIATED MACROPHAGE PROTEIN 2"/>
    <property type="match status" value="1"/>
</dbReference>
<dbReference type="GO" id="GO:0005384">
    <property type="term" value="F:manganese ion transmembrane transporter activity"/>
    <property type="evidence" value="ECO:0007669"/>
    <property type="project" value="TreeGrafter"/>
</dbReference>
<evidence type="ECO:0000256" key="2">
    <source>
        <dbReference type="ARBA" id="ARBA00009965"/>
    </source>
</evidence>
<dbReference type="InterPro" id="IPR001046">
    <property type="entry name" value="NRAMP_fam"/>
</dbReference>
<dbReference type="HAMAP" id="MF_00221">
    <property type="entry name" value="NRAMP"/>
    <property type="match status" value="1"/>
</dbReference>
<keyword evidence="3" id="KW-0813">Transport</keyword>
<feature type="transmembrane region" description="Helical" evidence="8">
    <location>
        <begin position="250"/>
        <end position="281"/>
    </location>
</feature>
<keyword evidence="5 8" id="KW-1133">Transmembrane helix</keyword>
<feature type="transmembrane region" description="Helical" evidence="8">
    <location>
        <begin position="211"/>
        <end position="229"/>
    </location>
</feature>
<evidence type="ECO:0000256" key="7">
    <source>
        <dbReference type="SAM" id="MobiDB-lite"/>
    </source>
</evidence>
<evidence type="ECO:0000256" key="3">
    <source>
        <dbReference type="ARBA" id="ARBA00022448"/>
    </source>
</evidence>
<dbReference type="AlphaFoldDB" id="A0A835XWM6"/>
<feature type="transmembrane region" description="Helical" evidence="8">
    <location>
        <begin position="450"/>
        <end position="472"/>
    </location>
</feature>
<comment type="caution">
    <text evidence="9">The sequence shown here is derived from an EMBL/GenBank/DDBJ whole genome shotgun (WGS) entry which is preliminary data.</text>
</comment>
<evidence type="ECO:0000256" key="1">
    <source>
        <dbReference type="ARBA" id="ARBA00004141"/>
    </source>
</evidence>
<comment type="subcellular location">
    <subcellularLocation>
        <location evidence="1">Membrane</location>
        <topology evidence="1">Multi-pass membrane protein</topology>
    </subcellularLocation>
</comment>
<reference evidence="9" key="1">
    <citation type="journal article" date="2020" name="bioRxiv">
        <title>Comparative genomics of Chlamydomonas.</title>
        <authorList>
            <person name="Craig R.J."/>
            <person name="Hasan A.R."/>
            <person name="Ness R.W."/>
            <person name="Keightley P.D."/>
        </authorList>
    </citation>
    <scope>NUCLEOTIDE SEQUENCE</scope>
    <source>
        <strain evidence="9">CCAP 11/70</strain>
    </source>
</reference>
<feature type="region of interest" description="Disordered" evidence="7">
    <location>
        <begin position="689"/>
        <end position="748"/>
    </location>
</feature>
<dbReference type="GO" id="GO:0005886">
    <property type="term" value="C:plasma membrane"/>
    <property type="evidence" value="ECO:0007669"/>
    <property type="project" value="TreeGrafter"/>
</dbReference>
<evidence type="ECO:0000313" key="10">
    <source>
        <dbReference type="Proteomes" id="UP000612055"/>
    </source>
</evidence>
<feature type="transmembrane region" description="Helical" evidence="8">
    <location>
        <begin position="416"/>
        <end position="438"/>
    </location>
</feature>
<keyword evidence="10" id="KW-1185">Reference proteome</keyword>
<feature type="transmembrane region" description="Helical" evidence="8">
    <location>
        <begin position="347"/>
        <end position="369"/>
    </location>
</feature>
<evidence type="ECO:0000256" key="5">
    <source>
        <dbReference type="ARBA" id="ARBA00022989"/>
    </source>
</evidence>
<evidence type="ECO:0000256" key="4">
    <source>
        <dbReference type="ARBA" id="ARBA00022692"/>
    </source>
</evidence>
<dbReference type="GO" id="GO:0034755">
    <property type="term" value="P:iron ion transmembrane transport"/>
    <property type="evidence" value="ECO:0007669"/>
    <property type="project" value="TreeGrafter"/>
</dbReference>
<dbReference type="NCBIfam" id="TIGR01197">
    <property type="entry name" value="nramp"/>
    <property type="match status" value="1"/>
</dbReference>
<feature type="transmembrane region" description="Helical" evidence="8">
    <location>
        <begin position="108"/>
        <end position="135"/>
    </location>
</feature>
<gene>
    <name evidence="9" type="ORF">HYH03_010415</name>
</gene>
<evidence type="ECO:0000256" key="6">
    <source>
        <dbReference type="ARBA" id="ARBA00023136"/>
    </source>
</evidence>
<organism evidence="9 10">
    <name type="scientific">Edaphochlamys debaryana</name>
    <dbReference type="NCBI Taxonomy" id="47281"/>
    <lineage>
        <taxon>Eukaryota</taxon>
        <taxon>Viridiplantae</taxon>
        <taxon>Chlorophyta</taxon>
        <taxon>core chlorophytes</taxon>
        <taxon>Chlorophyceae</taxon>
        <taxon>CS clade</taxon>
        <taxon>Chlamydomonadales</taxon>
        <taxon>Chlamydomonadales incertae sedis</taxon>
        <taxon>Edaphochlamys</taxon>
    </lineage>
</organism>
<protein>
    <submittedName>
        <fullName evidence="9">Uncharacterized protein</fullName>
    </submittedName>
</protein>
<accession>A0A835XWM6</accession>
<feature type="transmembrane region" description="Helical" evidence="8">
    <location>
        <begin position="141"/>
        <end position="160"/>
    </location>
</feature>
<dbReference type="PRINTS" id="PR00447">
    <property type="entry name" value="NATRESASSCMP"/>
</dbReference>
<feature type="transmembrane region" description="Helical" evidence="8">
    <location>
        <begin position="172"/>
        <end position="191"/>
    </location>
</feature>
<feature type="region of interest" description="Disordered" evidence="7">
    <location>
        <begin position="511"/>
        <end position="530"/>
    </location>
</feature>
<feature type="transmembrane region" description="Helical" evidence="8">
    <location>
        <begin position="306"/>
        <end position="326"/>
    </location>
</feature>
<dbReference type="NCBIfam" id="NF037982">
    <property type="entry name" value="Nramp_1"/>
    <property type="match status" value="1"/>
</dbReference>
<dbReference type="Pfam" id="PF01566">
    <property type="entry name" value="Nramp"/>
    <property type="match status" value="1"/>
</dbReference>